<accession>A0AAV8WPW0</accession>
<organism evidence="1 2">
    <name type="scientific">Rhamnusium bicolor</name>
    <dbReference type="NCBI Taxonomy" id="1586634"/>
    <lineage>
        <taxon>Eukaryota</taxon>
        <taxon>Metazoa</taxon>
        <taxon>Ecdysozoa</taxon>
        <taxon>Arthropoda</taxon>
        <taxon>Hexapoda</taxon>
        <taxon>Insecta</taxon>
        <taxon>Pterygota</taxon>
        <taxon>Neoptera</taxon>
        <taxon>Endopterygota</taxon>
        <taxon>Coleoptera</taxon>
        <taxon>Polyphaga</taxon>
        <taxon>Cucujiformia</taxon>
        <taxon>Chrysomeloidea</taxon>
        <taxon>Cerambycidae</taxon>
        <taxon>Lepturinae</taxon>
        <taxon>Rhagiini</taxon>
        <taxon>Rhamnusium</taxon>
    </lineage>
</organism>
<dbReference type="AlphaFoldDB" id="A0AAV8WPW0"/>
<sequence length="76" mass="8529">MSCWNDQTGDQTKIDIKQTIDPGNLGINILKIKQVSDGGVIILCENKKNITVLQTKINQELGKNTRQIYLKLKSQS</sequence>
<proteinExistence type="predicted"/>
<keyword evidence="2" id="KW-1185">Reference proteome</keyword>
<protein>
    <submittedName>
        <fullName evidence="1">Uncharacterized protein</fullName>
    </submittedName>
</protein>
<evidence type="ECO:0000313" key="2">
    <source>
        <dbReference type="Proteomes" id="UP001162156"/>
    </source>
</evidence>
<reference evidence="1" key="1">
    <citation type="journal article" date="2023" name="Insect Mol. Biol.">
        <title>Genome sequencing provides insights into the evolution of gene families encoding plant cell wall-degrading enzymes in longhorned beetles.</title>
        <authorList>
            <person name="Shin N.R."/>
            <person name="Okamura Y."/>
            <person name="Kirsch R."/>
            <person name="Pauchet Y."/>
        </authorList>
    </citation>
    <scope>NUCLEOTIDE SEQUENCE</scope>
    <source>
        <strain evidence="1">RBIC_L_NR</strain>
    </source>
</reference>
<name>A0AAV8WPW0_9CUCU</name>
<gene>
    <name evidence="1" type="ORF">NQ314_018637</name>
</gene>
<dbReference type="Proteomes" id="UP001162156">
    <property type="component" value="Unassembled WGS sequence"/>
</dbReference>
<comment type="caution">
    <text evidence="1">The sequence shown here is derived from an EMBL/GenBank/DDBJ whole genome shotgun (WGS) entry which is preliminary data.</text>
</comment>
<evidence type="ECO:0000313" key="1">
    <source>
        <dbReference type="EMBL" id="KAJ8928779.1"/>
    </source>
</evidence>
<dbReference type="EMBL" id="JANEYF010005267">
    <property type="protein sequence ID" value="KAJ8928779.1"/>
    <property type="molecule type" value="Genomic_DNA"/>
</dbReference>